<evidence type="ECO:0000256" key="1">
    <source>
        <dbReference type="SAM" id="MobiDB-lite"/>
    </source>
</evidence>
<accession>A0AAV2CRK0</accession>
<sequence>MTEVNRELKGETTVGSWVLSPRSPAVLGSMTDSAKSPIEKKVRPGLARSHQEVCSSAGLEAKRETCGGDIDFHRPNPRSPPVIHVVHQSPVPLGRTSDRAISPSGLIGAGVWA</sequence>
<reference evidence="2 3" key="1">
    <citation type="submission" date="2024-04" db="EMBL/GenBank/DDBJ databases">
        <authorList>
            <person name="Fracassetti M."/>
        </authorList>
    </citation>
    <scope>NUCLEOTIDE SEQUENCE [LARGE SCALE GENOMIC DNA]</scope>
</reference>
<evidence type="ECO:0000313" key="3">
    <source>
        <dbReference type="Proteomes" id="UP001497516"/>
    </source>
</evidence>
<evidence type="ECO:0000313" key="2">
    <source>
        <dbReference type="EMBL" id="CAL1358724.1"/>
    </source>
</evidence>
<feature type="region of interest" description="Disordered" evidence="1">
    <location>
        <begin position="28"/>
        <end position="49"/>
    </location>
</feature>
<dbReference type="AlphaFoldDB" id="A0AAV2CRK0"/>
<dbReference type="Proteomes" id="UP001497516">
    <property type="component" value="Chromosome 10"/>
</dbReference>
<name>A0AAV2CRK0_9ROSI</name>
<keyword evidence="3" id="KW-1185">Reference proteome</keyword>
<dbReference type="EMBL" id="OZ034814">
    <property type="protein sequence ID" value="CAL1358724.1"/>
    <property type="molecule type" value="Genomic_DNA"/>
</dbReference>
<proteinExistence type="predicted"/>
<gene>
    <name evidence="2" type="ORF">LTRI10_LOCUS6257</name>
</gene>
<organism evidence="2 3">
    <name type="scientific">Linum trigynum</name>
    <dbReference type="NCBI Taxonomy" id="586398"/>
    <lineage>
        <taxon>Eukaryota</taxon>
        <taxon>Viridiplantae</taxon>
        <taxon>Streptophyta</taxon>
        <taxon>Embryophyta</taxon>
        <taxon>Tracheophyta</taxon>
        <taxon>Spermatophyta</taxon>
        <taxon>Magnoliopsida</taxon>
        <taxon>eudicotyledons</taxon>
        <taxon>Gunneridae</taxon>
        <taxon>Pentapetalae</taxon>
        <taxon>rosids</taxon>
        <taxon>fabids</taxon>
        <taxon>Malpighiales</taxon>
        <taxon>Linaceae</taxon>
        <taxon>Linum</taxon>
    </lineage>
</organism>
<protein>
    <submittedName>
        <fullName evidence="2">Uncharacterized protein</fullName>
    </submittedName>
</protein>